<gene>
    <name evidence="4" type="ORF">CWI75_09670</name>
</gene>
<dbReference type="AlphaFoldDB" id="A0A2N5Y351"/>
<dbReference type="PANTHER" id="PTHR30469">
    <property type="entry name" value="MULTIDRUG RESISTANCE PROTEIN MDTA"/>
    <property type="match status" value="1"/>
</dbReference>
<name>A0A2N5Y351_9GAMM</name>
<reference evidence="5" key="1">
    <citation type="submission" date="2017-11" db="EMBL/GenBank/DDBJ databases">
        <title>The draft genome sequence of Chromatocurvus sp. F02.</title>
        <authorList>
            <person name="Du Z.-J."/>
            <person name="Chang Y.-Q."/>
        </authorList>
    </citation>
    <scope>NUCLEOTIDE SEQUENCE [LARGE SCALE GENOMIC DNA]</scope>
    <source>
        <strain evidence="5">F02</strain>
    </source>
</reference>
<dbReference type="PANTHER" id="PTHR30469:SF15">
    <property type="entry name" value="HLYD FAMILY OF SECRETION PROTEINS"/>
    <property type="match status" value="1"/>
</dbReference>
<dbReference type="Gene3D" id="2.40.30.170">
    <property type="match status" value="1"/>
</dbReference>
<evidence type="ECO:0000313" key="5">
    <source>
        <dbReference type="Proteomes" id="UP000234845"/>
    </source>
</evidence>
<feature type="domain" description="CusB-like beta-barrel" evidence="2">
    <location>
        <begin position="219"/>
        <end position="293"/>
    </location>
</feature>
<keyword evidence="5" id="KW-1185">Reference proteome</keyword>
<feature type="domain" description="CzcB-like barrel-sandwich hybrid" evidence="3">
    <location>
        <begin position="64"/>
        <end position="213"/>
    </location>
</feature>
<accession>A0A2N5Y351</accession>
<protein>
    <submittedName>
        <fullName evidence="4">Efflux RND transporter periplasmic adaptor subunit</fullName>
    </submittedName>
</protein>
<comment type="caution">
    <text evidence="4">The sequence shown here is derived from an EMBL/GenBank/DDBJ whole genome shotgun (WGS) entry which is preliminary data.</text>
</comment>
<dbReference type="EMBL" id="PKLZ01000007">
    <property type="protein sequence ID" value="PLW82821.1"/>
    <property type="molecule type" value="Genomic_DNA"/>
</dbReference>
<comment type="similarity">
    <text evidence="1">Belongs to the membrane fusion protein (MFP) (TC 8.A.1) family.</text>
</comment>
<sequence>MRILATCWHSVEEESKAMKERIFLNSQAALIAVLLLGTGSAAAQIRDSVAYDCLIEPSKSVELGSAIRGIADEIKVERGDEVNKGDVLLQLDSRVQRATVDLAKVRSENTAALTSREESMKLARRLLKRLEGLYENNNISQQQLEESQSQAAISESEWHEAQENQILAELELQEARQILAMRTITSPITGVVVERLISPGELVNEDEPIMRLASLDPLYVEVILPASEFGKVLVDSSATIFPAQLTGGEYEGRVDIVDSVIDAASGTFGVRIELPNPEHRLPAGLGCDVNFSGTLAR</sequence>
<organism evidence="4 5">
    <name type="scientific">Kineobactrum sediminis</name>
    <dbReference type="NCBI Taxonomy" id="1905677"/>
    <lineage>
        <taxon>Bacteria</taxon>
        <taxon>Pseudomonadati</taxon>
        <taxon>Pseudomonadota</taxon>
        <taxon>Gammaproteobacteria</taxon>
        <taxon>Cellvibrionales</taxon>
        <taxon>Halieaceae</taxon>
        <taxon>Kineobactrum</taxon>
    </lineage>
</organism>
<evidence type="ECO:0000256" key="1">
    <source>
        <dbReference type="ARBA" id="ARBA00009477"/>
    </source>
</evidence>
<proteinExistence type="inferred from homology"/>
<evidence type="ECO:0000259" key="3">
    <source>
        <dbReference type="Pfam" id="PF25973"/>
    </source>
</evidence>
<dbReference type="Gene3D" id="1.10.287.470">
    <property type="entry name" value="Helix hairpin bin"/>
    <property type="match status" value="1"/>
</dbReference>
<evidence type="ECO:0000313" key="4">
    <source>
        <dbReference type="EMBL" id="PLW82821.1"/>
    </source>
</evidence>
<dbReference type="Pfam" id="PF25954">
    <property type="entry name" value="Beta-barrel_RND_2"/>
    <property type="match status" value="1"/>
</dbReference>
<evidence type="ECO:0000259" key="2">
    <source>
        <dbReference type="Pfam" id="PF25954"/>
    </source>
</evidence>
<dbReference type="Pfam" id="PF25973">
    <property type="entry name" value="BSH_CzcB"/>
    <property type="match status" value="1"/>
</dbReference>
<dbReference type="InterPro" id="IPR058647">
    <property type="entry name" value="BSH_CzcB-like"/>
</dbReference>
<dbReference type="NCBIfam" id="TIGR01730">
    <property type="entry name" value="RND_mfp"/>
    <property type="match status" value="1"/>
</dbReference>
<dbReference type="GO" id="GO:0015562">
    <property type="term" value="F:efflux transmembrane transporter activity"/>
    <property type="evidence" value="ECO:0007669"/>
    <property type="project" value="TreeGrafter"/>
</dbReference>
<dbReference type="SUPFAM" id="SSF111369">
    <property type="entry name" value="HlyD-like secretion proteins"/>
    <property type="match status" value="1"/>
</dbReference>
<dbReference type="Gene3D" id="2.40.50.100">
    <property type="match status" value="1"/>
</dbReference>
<dbReference type="InterPro" id="IPR058792">
    <property type="entry name" value="Beta-barrel_RND_2"/>
</dbReference>
<dbReference type="InterPro" id="IPR006143">
    <property type="entry name" value="RND_pump_MFP"/>
</dbReference>
<dbReference type="Proteomes" id="UP000234845">
    <property type="component" value="Unassembled WGS sequence"/>
</dbReference>
<dbReference type="GO" id="GO:1990281">
    <property type="term" value="C:efflux pump complex"/>
    <property type="evidence" value="ECO:0007669"/>
    <property type="project" value="TreeGrafter"/>
</dbReference>